<keyword evidence="1 3" id="KW-0547">Nucleotide-binding</keyword>
<dbReference type="Pfam" id="PF01580">
    <property type="entry name" value="FtsK_SpoIIIE"/>
    <property type="match status" value="1"/>
</dbReference>
<evidence type="ECO:0000256" key="5">
    <source>
        <dbReference type="SAM" id="MobiDB-lite"/>
    </source>
</evidence>
<keyword evidence="6" id="KW-0472">Membrane</keyword>
<protein>
    <recommendedName>
        <fullName evidence="7">FtsK domain-containing protein</fullName>
    </recommendedName>
</protein>
<evidence type="ECO:0000313" key="8">
    <source>
        <dbReference type="EMBL" id="QDV47350.1"/>
    </source>
</evidence>
<dbReference type="PANTHER" id="PTHR22683">
    <property type="entry name" value="SPORULATION PROTEIN RELATED"/>
    <property type="match status" value="1"/>
</dbReference>
<gene>
    <name evidence="8" type="ORF">Enr13x_72590</name>
</gene>
<dbReference type="InterPro" id="IPR027417">
    <property type="entry name" value="P-loop_NTPase"/>
</dbReference>
<dbReference type="SUPFAM" id="SSF52540">
    <property type="entry name" value="P-loop containing nucleoside triphosphate hydrolases"/>
    <property type="match status" value="1"/>
</dbReference>
<evidence type="ECO:0000256" key="6">
    <source>
        <dbReference type="SAM" id="Phobius"/>
    </source>
</evidence>
<evidence type="ECO:0000256" key="4">
    <source>
        <dbReference type="SAM" id="Coils"/>
    </source>
</evidence>
<keyword evidence="9" id="KW-1185">Reference proteome</keyword>
<dbReference type="Proteomes" id="UP000319004">
    <property type="component" value="Chromosome"/>
</dbReference>
<reference evidence="8 9" key="1">
    <citation type="submission" date="2019-03" db="EMBL/GenBank/DDBJ databases">
        <title>Deep-cultivation of Planctomycetes and their phenomic and genomic characterization uncovers novel biology.</title>
        <authorList>
            <person name="Wiegand S."/>
            <person name="Jogler M."/>
            <person name="Boedeker C."/>
            <person name="Pinto D."/>
            <person name="Vollmers J."/>
            <person name="Rivas-Marin E."/>
            <person name="Kohn T."/>
            <person name="Peeters S.H."/>
            <person name="Heuer A."/>
            <person name="Rast P."/>
            <person name="Oberbeckmann S."/>
            <person name="Bunk B."/>
            <person name="Jeske O."/>
            <person name="Meyerdierks A."/>
            <person name="Storesund J.E."/>
            <person name="Kallscheuer N."/>
            <person name="Luecker S."/>
            <person name="Lage O.M."/>
            <person name="Pohl T."/>
            <person name="Merkel B.J."/>
            <person name="Hornburger P."/>
            <person name="Mueller R.-W."/>
            <person name="Bruemmer F."/>
            <person name="Labrenz M."/>
            <person name="Spormann A.M."/>
            <person name="Op den Camp H."/>
            <person name="Overmann J."/>
            <person name="Amann R."/>
            <person name="Jetten M.S.M."/>
            <person name="Mascher T."/>
            <person name="Medema M.H."/>
            <person name="Devos D.P."/>
            <person name="Kaster A.-K."/>
            <person name="Ovreas L."/>
            <person name="Rohde M."/>
            <person name="Galperin M.Y."/>
            <person name="Jogler C."/>
        </authorList>
    </citation>
    <scope>NUCLEOTIDE SEQUENCE [LARGE SCALE GENOMIC DNA]</scope>
    <source>
        <strain evidence="8 9">Enr13</strain>
    </source>
</reference>
<evidence type="ECO:0000256" key="2">
    <source>
        <dbReference type="ARBA" id="ARBA00022840"/>
    </source>
</evidence>
<name>A0A518I2L0_9BACT</name>
<dbReference type="Gene3D" id="3.40.50.300">
    <property type="entry name" value="P-loop containing nucleotide triphosphate hydrolases"/>
    <property type="match status" value="1"/>
</dbReference>
<evidence type="ECO:0000259" key="7">
    <source>
        <dbReference type="PROSITE" id="PS50901"/>
    </source>
</evidence>
<keyword evidence="6" id="KW-1133">Transmembrane helix</keyword>
<dbReference type="PROSITE" id="PS50901">
    <property type="entry name" value="FTSK"/>
    <property type="match status" value="1"/>
</dbReference>
<feature type="binding site" evidence="3">
    <location>
        <begin position="813"/>
        <end position="820"/>
    </location>
    <ligand>
        <name>ATP</name>
        <dbReference type="ChEBI" id="CHEBI:30616"/>
    </ligand>
</feature>
<evidence type="ECO:0000256" key="3">
    <source>
        <dbReference type="PROSITE-ProRule" id="PRU00289"/>
    </source>
</evidence>
<dbReference type="InterPro" id="IPR002543">
    <property type="entry name" value="FtsK_dom"/>
</dbReference>
<feature type="region of interest" description="Disordered" evidence="5">
    <location>
        <begin position="196"/>
        <end position="215"/>
    </location>
</feature>
<dbReference type="CDD" id="cd01127">
    <property type="entry name" value="TrwB_TraG_TraD_VirD4"/>
    <property type="match status" value="1"/>
</dbReference>
<proteinExistence type="predicted"/>
<accession>A0A518I2L0</accession>
<feature type="coiled-coil region" evidence="4">
    <location>
        <begin position="331"/>
        <end position="388"/>
    </location>
</feature>
<dbReference type="InterPro" id="IPR050206">
    <property type="entry name" value="FtsK/SpoIIIE/SftA"/>
</dbReference>
<dbReference type="KEGG" id="snep:Enr13x_72590"/>
<organism evidence="8 9">
    <name type="scientific">Stieleria neptunia</name>
    <dbReference type="NCBI Taxonomy" id="2527979"/>
    <lineage>
        <taxon>Bacteria</taxon>
        <taxon>Pseudomonadati</taxon>
        <taxon>Planctomycetota</taxon>
        <taxon>Planctomycetia</taxon>
        <taxon>Pirellulales</taxon>
        <taxon>Pirellulaceae</taxon>
        <taxon>Stieleria</taxon>
    </lineage>
</organism>
<keyword evidence="6" id="KW-0812">Transmembrane</keyword>
<keyword evidence="2 3" id="KW-0067">ATP-binding</keyword>
<keyword evidence="4" id="KW-0175">Coiled coil</keyword>
<dbReference type="OrthoDB" id="9807790at2"/>
<evidence type="ECO:0000313" key="9">
    <source>
        <dbReference type="Proteomes" id="UP000319004"/>
    </source>
</evidence>
<evidence type="ECO:0000256" key="1">
    <source>
        <dbReference type="ARBA" id="ARBA00022741"/>
    </source>
</evidence>
<dbReference type="GO" id="GO:0003677">
    <property type="term" value="F:DNA binding"/>
    <property type="evidence" value="ECO:0007669"/>
    <property type="project" value="InterPro"/>
</dbReference>
<dbReference type="GO" id="GO:0005524">
    <property type="term" value="F:ATP binding"/>
    <property type="evidence" value="ECO:0007669"/>
    <property type="project" value="UniProtKB-UniRule"/>
</dbReference>
<dbReference type="EMBL" id="CP037423">
    <property type="protein sequence ID" value="QDV47350.1"/>
    <property type="molecule type" value="Genomic_DNA"/>
</dbReference>
<sequence length="1328" mass="147227">MEATGLPGWGFFPRLFSSILIRTMKDFSVAPAGLFSPERQRRLIDALVARFETCQAQRQELINQHAAQRDEEEHQLLSDRSGVTAECRRQRRITLGQWDAAEEKVFAGYEEETVRLRSEINRLASLYRKKTAEGKVAIERKVEARREAVLHQFEGRRHQPGEQSKKEIEQINASLVPIGEDVAWARDLTIRRLDRLPNVPPAQTPEEDMSEPPPESIAESIDSVYQLSRKCRGFVTELQTSAAAKFDDSFYLPGGVAVAVVLWCIGVQVAQPAEYWLYMVSGVVAAAVIGFCIYATLLIPLRRQTRRMYPMIIRTGQAAEEAAAAGRKISKDAARDALAELEDRRDRHLEAADQWREDQLEHLTQKLAAEQAAARAELIEQLEQLGDDFQSGYGKVNSEMHHRAEQVAATITAQLADTDQALHRQREANARRRHEELQRVTDRMRDGVRGGLERIKSAGKACATRFPQWDKVADQPHTECDELDFVPLGHLEITQFLARTLTSERIADAPDGAGNHSGQVKPLFRSGDLPDEMPVALHRRLHSGLIIHAAPDQMTKAVELVHQVLWRMLSGTSGGRTKLTLIDPIGRGQNFTSFMSLADHDPTLVSHRVWTTENQIETRLGEIAQHAEDVLQSSLRDQFERVEDYNQIAGSMAEPYQAVAAVGFPEGLTRGGYKHLKALIESGVRCGVFVFMVCNENQVWPSDLPLPHDSRVLELSVDKDGHWTVRHAGLERLEFVPAANVAADLRGELADQIGTAATMAARVEIPLESILPAQGGKGRTDDGIEITIGSQGGQRSLALDLGEGVRQHVLIAGKTGSGKSTLLHSIITSGAHHYTPDQLHFYLLDFKKGVEFKTYADSGLPHARVIGIESEREFGRSVLQRLDQELQQRGELFRAQSTQELSDYRSASGQPMPRIMLVIDEFQELFIRDDKVAAECSMLLDRLVRQGRSFGIHVILSSQSLAGAYSLPRATLGQMAVRIAMQCSESDAALILSDDNTAARLITRPGEAIYNDAGGLIEGNQPFQVAWLSNDEHRKLLSKIAQRDKVFLDKLPPPVVFEGNRPCKWSAALAAAAIGDRARSGDELRGLLGESVEIGPPVAIELSRNAGRNVVMIPPSEARPGLLSAVLSGFAQSNSDLEVIYFNGNRPNETQSLYPWLQRAGFNVREVKPRESAPEMGKLAELVKERGDEAEGVHPIVIVIDPLDRFRDFRHEDAFNFSLDATQGSMSGGQAMREVLKDGPPANVYCILVCGGVEIMTRWLPRQSQHDVELRVLGQLNASDSSLLIDSPIASELSAATMLLYDEPAGRISKFRQPDQADAMDVNAWLQS</sequence>
<feature type="transmembrane region" description="Helical" evidence="6">
    <location>
        <begin position="276"/>
        <end position="301"/>
    </location>
</feature>
<feature type="domain" description="FtsK" evidence="7">
    <location>
        <begin position="794"/>
        <end position="990"/>
    </location>
</feature>
<feature type="transmembrane region" description="Helical" evidence="6">
    <location>
        <begin position="250"/>
        <end position="270"/>
    </location>
</feature>
<dbReference type="PANTHER" id="PTHR22683:SF41">
    <property type="entry name" value="DNA TRANSLOCASE FTSK"/>
    <property type="match status" value="1"/>
</dbReference>